<evidence type="ECO:0000256" key="3">
    <source>
        <dbReference type="ARBA" id="ARBA00022750"/>
    </source>
</evidence>
<keyword evidence="1" id="KW-0645">Protease</keyword>
<dbReference type="GO" id="GO:0015074">
    <property type="term" value="P:DNA integration"/>
    <property type="evidence" value="ECO:0007669"/>
    <property type="project" value="InterPro"/>
</dbReference>
<sequence>MNNMEKSIAELHSMLKTAELNMGTKNKTKDVLMVRDGGVKKKAWAWRHQQGKRSSSDHPECTQEKPNKMALWNAMEPQILTIAQNFPTVKEMWDHLSSSFSVKESLSLAYSVVQAYSRAEQGESSFTDYFTRFSKLRDELRTMFSPTTDIKVQEQRNNKMDVMMFIAGLSSKYSNARPLLLSNPTATSSVVPTYHLLREMYGPDTTTTDISAMHTSAVNLAKQRSAVERRQLAGRTSRPIAVNRTTIDTAGRTTRLVVAAPAASVTAGHPLGGCGGGIDWTKTAGHPIGGCGGDVDWMMSPISIPFYSPEESLRLITGKWKLTGQNFPVWKLHLQNVLSAQGKLYVINKPMSRPKSNAPEEEFAEYFRFMADESDVMFILVFSMSPEFTGDLRVKFCHEVVRNVENQLGFYKHTGKLLIMQEILSLKLQKGQSVKNHLIEMRRLFKCLSRLGYKMTQEELVYLMWFSLTKEVQDTASAYMKEPKNDVDKVHEDILASLEPAPEPANLMDTDIIDELGDLSCPECGSEDICEHSMNIDQIEIGLLDAPGIFMIDCLITSYESWVIDTGSGNHICNHLQGFTRRKTLRKDRSNLRVGEGTPLIAEAVGSYSLSLPSGLVLELDNCYYIPNMIKNVLSFDLLVDQGFYYRYTYKMISVFKDNIFYFKATPVNGLYTVNLQDNSSEIYHISKRSKDIEDQTYLWHCHLGHINKKRVELLLKGGFLGNFDYKPFDNCESCLSGKMTKQPFNNENERATDLLEIIHTDVCGPFSHVARGGYRYFITFTDDFSRYGYVYLMRHKSETFEKFKEYQNEVQNLLDKRIKFLRSDRGGEYLSDEFDNHLMECGIVSQLTPPYTPQMNGVSERRNRTLLDMVRTMMCHSTLPMSFWGHALGTAAHILNRAPTKSVEKTPYELWKGKKPNICFLKIWGCEVYVKRSTSEKLKPKSDKCFFVGYPKTTVGYYFYNPEENKVFVARNGKFLEEKFLSLKNTRKDVDLQVVDEENTTPVVEPEIQHNNVEPQSKPIEEVQTQNLRRSSRVRQEPDRYLGFLVSQDSGDLNEPTSYGEAVSGSESEQWQEAMRAEMQSMYDNQVWELTDLPQHCKAVGRKWVFKKKTDMDGNVHTFKARLVAKGFMQTHGIDYDETFSPMAMLKSIRILMAISAYFNYEIWQMDVKTAFLNGKLTEDVYMEQPEGFEDPKNPNKVCKLLKSIYGLKQASRSWNLHFDERIKEFGFTKSEFEPCVYTKFSGSIVTFLVLYVDDILLIGNDIPTLQSVKSWLSKCFQMKDLGEAAYILGIKIYRNRSKRLIGLSQSTYIDKILKKFRMDESKKEFIPMQHGIVLSKTQCPVSSQDQDKMKSVPYASAIGSIMYAMLCTRPDVAYSVSVTSRYQQNPGEPHWVAVKNILKYLRRTKEMFLVFGGTEDEISVTGYSDASFQTDRDDFRSQSGYVFTLNGGAISWKSSKQDTIADSTTEAEYIAASNAAKEAVWLRNFLSDLRVVASISRPIDIFCDNSGAVAQAKEPREHHKSRHVLRKYHLIREIIGRGDVRICKIPTEDNVADPLTKPLARVKHEAHANSIGMQYLEASTRRNSRVIPKKDSGRGSGSGSGIQCNYCKEFGHTKWNCLNRPPGSQPPPRPKARIAASGEPADQPPAYTLSEEDYHRLQQLLASQSISPTLRANTAKSGTSSSLDSSWVVDSGATHHMTGNRSILSSLHKAFHPPVSLADRSSCPVQGFGSINNSTNLRLSSILFVPKFPNNLCSVSQITKQNNCCAIFFPTHCLFQELGTNRLIGTGIESKGLYHLSLPSRPTANMCDSSIREAHCRLGHPSATVLRQMRPDIPLSSINFHCESCQLGKHTRRPYPPRVSSRVSFSFELVHSDVWGPCPTKSTLGFEYFITFIDDYSRATWVYLLKSRSEVFTIFREFHSYVQNHFNSSIKTLRSDNAKEYFSTDFSSYLKKHGIVHESSCVYTSQQNGVVERKNRHLLDVARTLMFQSHSCPYFLEHSHPVSDPFPDDDIPDSPLVPTILVSDVHSVPPVSDAPTPATTGLPVEPPPLLFTYARRGKDQTTQPLDSQPNHESGPSSVPLPMNEPNTPMPATPLPETTIPTTISPTPDVPIYDPPGAPFPDIPIALRKEPRHCTRYPIQNYVAYSHLSSESKAYTSTLDSYPIPRDVRSALAHPGWRQAMEDELGALRGNHTWDLETLPPGKRVVGCRWVFTVKLHPDGSLHRLKARLVAKGYSQAYGIDYDETFSPVAKMPSVRICIALAAIHHWPLHQLDVKNAFLNGVLEEEVYMEQPPGFIVKEEASKVFRLRRSLYGLKQSPRAWFGRFSSVMGEFGMVRSASDYSVFFRHKQGKRIIVVVYVDDIIITGDDEVGITELKQFLQSQFHISDLGRLRYFLGIEVSRSPQGILLSQRKYVLDMLTECGLLGCKPVDTPMLPTRKLLPEDGDPMKDPERYRRLVGKLNYLTVTRPDISFTVSVLSQFMAAPYTRHWDATLCVLRYLKTTPGLGILYSDQGHCRVGAFTEEGDGRISGFSDVDWAGCPISRRSTTGYCVFVGGNLVSWKSKKQHTVSISSAESEYRAMAYVTSEMIWVRRLLMELGVVFNNLMRLYCDSQSAIHIAKNQVFHERTKHIEVDCHLIRDRVVGTQVDPPSIQPVHVKTEHQLADILTKPLRKTQIDFICNKLGMINIYAPT</sequence>
<dbReference type="InterPro" id="IPR054722">
    <property type="entry name" value="PolX-like_BBD"/>
</dbReference>
<accession>A0AA38WQ20</accession>
<evidence type="ECO:0000259" key="6">
    <source>
        <dbReference type="PROSITE" id="PS50994"/>
    </source>
</evidence>
<dbReference type="GO" id="GO:0046872">
    <property type="term" value="F:metal ion binding"/>
    <property type="evidence" value="ECO:0007669"/>
    <property type="project" value="UniProtKB-KW"/>
</dbReference>
<dbReference type="CDD" id="cd09272">
    <property type="entry name" value="RNase_HI_RT_Ty1"/>
    <property type="match status" value="2"/>
</dbReference>
<protein>
    <recommendedName>
        <fullName evidence="6">Integrase catalytic domain-containing protein</fullName>
    </recommendedName>
</protein>
<dbReference type="Proteomes" id="UP001172457">
    <property type="component" value="Chromosome 3"/>
</dbReference>
<dbReference type="SUPFAM" id="SSF56672">
    <property type="entry name" value="DNA/RNA polymerases"/>
    <property type="match status" value="2"/>
</dbReference>
<dbReference type="InterPro" id="IPR013103">
    <property type="entry name" value="RVT_2"/>
</dbReference>
<dbReference type="InterPro" id="IPR036397">
    <property type="entry name" value="RNaseH_sf"/>
</dbReference>
<dbReference type="PROSITE" id="PS50994">
    <property type="entry name" value="INTEGRASE"/>
    <property type="match status" value="2"/>
</dbReference>
<feature type="region of interest" description="Disordered" evidence="5">
    <location>
        <begin position="1620"/>
        <end position="1649"/>
    </location>
</feature>
<dbReference type="Pfam" id="PF00665">
    <property type="entry name" value="rve"/>
    <property type="match status" value="2"/>
</dbReference>
<reference evidence="7" key="1">
    <citation type="submission" date="2023-03" db="EMBL/GenBank/DDBJ databases">
        <title>Chromosome-scale reference genome and RAD-based genetic map of yellow starthistle (Centaurea solstitialis) reveal putative structural variation and QTLs associated with invader traits.</title>
        <authorList>
            <person name="Reatini B."/>
            <person name="Cang F.A."/>
            <person name="Jiang Q."/>
            <person name="Mckibben M.T.W."/>
            <person name="Barker M.S."/>
            <person name="Rieseberg L.H."/>
            <person name="Dlugosch K.M."/>
        </authorList>
    </citation>
    <scope>NUCLEOTIDE SEQUENCE</scope>
    <source>
        <strain evidence="7">CAN-66</strain>
        <tissue evidence="7">Leaf</tissue>
    </source>
</reference>
<evidence type="ECO:0000313" key="8">
    <source>
        <dbReference type="Proteomes" id="UP001172457"/>
    </source>
</evidence>
<keyword evidence="8" id="KW-1185">Reference proteome</keyword>
<dbReference type="InterPro" id="IPR025724">
    <property type="entry name" value="GAG-pre-integrase_dom"/>
</dbReference>
<evidence type="ECO:0000313" key="7">
    <source>
        <dbReference type="EMBL" id="KAJ9556776.1"/>
    </source>
</evidence>
<dbReference type="Pfam" id="PF07727">
    <property type="entry name" value="RVT_2"/>
    <property type="match status" value="2"/>
</dbReference>
<dbReference type="InterPro" id="IPR039537">
    <property type="entry name" value="Retrotran_Ty1/copia-like"/>
</dbReference>
<organism evidence="7 8">
    <name type="scientific">Centaurea solstitialis</name>
    <name type="common">yellow star-thistle</name>
    <dbReference type="NCBI Taxonomy" id="347529"/>
    <lineage>
        <taxon>Eukaryota</taxon>
        <taxon>Viridiplantae</taxon>
        <taxon>Streptophyta</taxon>
        <taxon>Embryophyta</taxon>
        <taxon>Tracheophyta</taxon>
        <taxon>Spermatophyta</taxon>
        <taxon>Magnoliopsida</taxon>
        <taxon>eudicotyledons</taxon>
        <taxon>Gunneridae</taxon>
        <taxon>Pentapetalae</taxon>
        <taxon>asterids</taxon>
        <taxon>campanulids</taxon>
        <taxon>Asterales</taxon>
        <taxon>Asteraceae</taxon>
        <taxon>Carduoideae</taxon>
        <taxon>Cardueae</taxon>
        <taxon>Centaureinae</taxon>
        <taxon>Centaurea</taxon>
    </lineage>
</organism>
<feature type="compositionally biased region" description="Polar residues" evidence="5">
    <location>
        <begin position="2062"/>
        <end position="2078"/>
    </location>
</feature>
<dbReference type="InterPro" id="IPR043502">
    <property type="entry name" value="DNA/RNA_pol_sf"/>
</dbReference>
<evidence type="ECO:0000256" key="5">
    <source>
        <dbReference type="SAM" id="MobiDB-lite"/>
    </source>
</evidence>
<dbReference type="Pfam" id="PF13976">
    <property type="entry name" value="gag_pre-integrs"/>
    <property type="match status" value="2"/>
</dbReference>
<evidence type="ECO:0000256" key="2">
    <source>
        <dbReference type="ARBA" id="ARBA00022723"/>
    </source>
</evidence>
<dbReference type="Pfam" id="PF25597">
    <property type="entry name" value="SH3_retrovirus"/>
    <property type="match status" value="1"/>
</dbReference>
<dbReference type="InterPro" id="IPR012337">
    <property type="entry name" value="RNaseH-like_sf"/>
</dbReference>
<keyword evidence="3" id="KW-0064">Aspartyl protease</keyword>
<feature type="region of interest" description="Disordered" evidence="5">
    <location>
        <begin position="1048"/>
        <end position="1068"/>
    </location>
</feature>
<dbReference type="GO" id="GO:0006508">
    <property type="term" value="P:proteolysis"/>
    <property type="evidence" value="ECO:0007669"/>
    <property type="project" value="UniProtKB-KW"/>
</dbReference>
<name>A0AA38WQ20_9ASTR</name>
<feature type="domain" description="Integrase catalytic" evidence="6">
    <location>
        <begin position="1855"/>
        <end position="1988"/>
    </location>
</feature>
<dbReference type="PANTHER" id="PTHR42648:SF27">
    <property type="entry name" value="RNA-DIRECTED DNA POLYMERASE"/>
    <property type="match status" value="1"/>
</dbReference>
<evidence type="ECO:0000256" key="1">
    <source>
        <dbReference type="ARBA" id="ARBA00022670"/>
    </source>
</evidence>
<feature type="compositionally biased region" description="Basic and acidic residues" evidence="5">
    <location>
        <begin position="54"/>
        <end position="64"/>
    </location>
</feature>
<dbReference type="GO" id="GO:0003676">
    <property type="term" value="F:nucleic acid binding"/>
    <property type="evidence" value="ECO:0007669"/>
    <property type="project" value="InterPro"/>
</dbReference>
<proteinExistence type="predicted"/>
<dbReference type="SUPFAM" id="SSF53098">
    <property type="entry name" value="Ribonuclease H-like"/>
    <property type="match status" value="2"/>
</dbReference>
<gene>
    <name evidence="7" type="ORF">OSB04_011390</name>
</gene>
<feature type="domain" description="Integrase catalytic" evidence="6">
    <location>
        <begin position="740"/>
        <end position="916"/>
    </location>
</feature>
<dbReference type="PANTHER" id="PTHR42648">
    <property type="entry name" value="TRANSPOSASE, PUTATIVE-RELATED"/>
    <property type="match status" value="1"/>
</dbReference>
<evidence type="ECO:0000256" key="4">
    <source>
        <dbReference type="ARBA" id="ARBA00022801"/>
    </source>
</evidence>
<feature type="region of interest" description="Disordered" evidence="5">
    <location>
        <begin position="1575"/>
        <end position="1602"/>
    </location>
</feature>
<comment type="caution">
    <text evidence="7">The sequence shown here is derived from an EMBL/GenBank/DDBJ whole genome shotgun (WGS) entry which is preliminary data.</text>
</comment>
<dbReference type="Gene3D" id="3.30.420.10">
    <property type="entry name" value="Ribonuclease H-like superfamily/Ribonuclease H"/>
    <property type="match status" value="2"/>
</dbReference>
<feature type="region of interest" description="Disordered" evidence="5">
    <location>
        <begin position="2061"/>
        <end position="2095"/>
    </location>
</feature>
<keyword evidence="4" id="KW-0378">Hydrolase</keyword>
<dbReference type="EMBL" id="JARYMX010000003">
    <property type="protein sequence ID" value="KAJ9556776.1"/>
    <property type="molecule type" value="Genomic_DNA"/>
</dbReference>
<keyword evidence="2" id="KW-0479">Metal-binding</keyword>
<feature type="compositionally biased region" description="Polar residues" evidence="5">
    <location>
        <begin position="1048"/>
        <end position="1058"/>
    </location>
</feature>
<dbReference type="InterPro" id="IPR057670">
    <property type="entry name" value="SH3_retrovirus"/>
</dbReference>
<feature type="region of interest" description="Disordered" evidence="5">
    <location>
        <begin position="45"/>
        <end position="64"/>
    </location>
</feature>
<dbReference type="InterPro" id="IPR001584">
    <property type="entry name" value="Integrase_cat-core"/>
</dbReference>
<dbReference type="GO" id="GO:0004190">
    <property type="term" value="F:aspartic-type endopeptidase activity"/>
    <property type="evidence" value="ECO:0007669"/>
    <property type="project" value="UniProtKB-KW"/>
</dbReference>
<dbReference type="Pfam" id="PF22936">
    <property type="entry name" value="Pol_BBD"/>
    <property type="match status" value="2"/>
</dbReference>